<evidence type="ECO:0000313" key="1">
    <source>
        <dbReference type="EMBL" id="SKA89004.1"/>
    </source>
</evidence>
<dbReference type="STRING" id="745368.SAMN02745178_01907"/>
<accession>A0A1T4XHM3</accession>
<name>A0A1T4XHM3_9FIRM</name>
<organism evidence="1 2">
    <name type="scientific">Gemmiger formicilis</name>
    <dbReference type="NCBI Taxonomy" id="745368"/>
    <lineage>
        <taxon>Bacteria</taxon>
        <taxon>Bacillati</taxon>
        <taxon>Bacillota</taxon>
        <taxon>Clostridia</taxon>
        <taxon>Eubacteriales</taxon>
        <taxon>Gemmiger</taxon>
    </lineage>
</organism>
<sequence>MDERTYCLTPEQWRHAKACLTLAKRWGLIGDDSPEALERRRAAKNAQAERAEQDGKPVYGTRRFSAPAYLQYELTRFKLDFAEPCEKIRALGICPDFTDAQTRAWYDANPDLFTRYAGDSFPYEEVKQIIEKRMREEVYDSLVQDLLRGPADRP</sequence>
<dbReference type="Proteomes" id="UP000190286">
    <property type="component" value="Unassembled WGS sequence"/>
</dbReference>
<dbReference type="OrthoDB" id="2056718at2"/>
<dbReference type="RefSeq" id="WP_078784818.1">
    <property type="nucleotide sequence ID" value="NZ_DBEWSO010000133.1"/>
</dbReference>
<dbReference type="EMBL" id="FUYF01000010">
    <property type="protein sequence ID" value="SKA89004.1"/>
    <property type="molecule type" value="Genomic_DNA"/>
</dbReference>
<protein>
    <submittedName>
        <fullName evidence="1">Uncharacterized protein</fullName>
    </submittedName>
</protein>
<reference evidence="1 2" key="1">
    <citation type="submission" date="2017-02" db="EMBL/GenBank/DDBJ databases">
        <authorList>
            <person name="Peterson S.W."/>
        </authorList>
    </citation>
    <scope>NUCLEOTIDE SEQUENCE [LARGE SCALE GENOMIC DNA]</scope>
    <source>
        <strain evidence="1 2">ATCC 27749</strain>
    </source>
</reference>
<dbReference type="GeneID" id="93338361"/>
<gene>
    <name evidence="1" type="ORF">SAMN02745178_01907</name>
</gene>
<keyword evidence="2" id="KW-1185">Reference proteome</keyword>
<evidence type="ECO:0000313" key="2">
    <source>
        <dbReference type="Proteomes" id="UP000190286"/>
    </source>
</evidence>
<proteinExistence type="predicted"/>
<dbReference type="AlphaFoldDB" id="A0A1T4XHM3"/>